<feature type="region of interest" description="Disordered" evidence="1">
    <location>
        <begin position="108"/>
        <end position="136"/>
    </location>
</feature>
<dbReference type="AlphaFoldDB" id="A0A2Z7C0N9"/>
<dbReference type="Proteomes" id="UP000250235">
    <property type="component" value="Unassembled WGS sequence"/>
</dbReference>
<evidence type="ECO:0000256" key="1">
    <source>
        <dbReference type="SAM" id="MobiDB-lite"/>
    </source>
</evidence>
<reference evidence="2 3" key="1">
    <citation type="journal article" date="2015" name="Proc. Natl. Acad. Sci. U.S.A.">
        <title>The resurrection genome of Boea hygrometrica: A blueprint for survival of dehydration.</title>
        <authorList>
            <person name="Xiao L."/>
            <person name="Yang G."/>
            <person name="Zhang L."/>
            <person name="Yang X."/>
            <person name="Zhao S."/>
            <person name="Ji Z."/>
            <person name="Zhou Q."/>
            <person name="Hu M."/>
            <person name="Wang Y."/>
            <person name="Chen M."/>
            <person name="Xu Y."/>
            <person name="Jin H."/>
            <person name="Xiao X."/>
            <person name="Hu G."/>
            <person name="Bao F."/>
            <person name="Hu Y."/>
            <person name="Wan P."/>
            <person name="Li L."/>
            <person name="Deng X."/>
            <person name="Kuang T."/>
            <person name="Xiang C."/>
            <person name="Zhu J.K."/>
            <person name="Oliver M.J."/>
            <person name="He Y."/>
        </authorList>
    </citation>
    <scope>NUCLEOTIDE SEQUENCE [LARGE SCALE GENOMIC DNA]</scope>
    <source>
        <strain evidence="3">cv. XS01</strain>
    </source>
</reference>
<accession>A0A2Z7C0N9</accession>
<keyword evidence="3" id="KW-1185">Reference proteome</keyword>
<dbReference type="EMBL" id="KV002460">
    <property type="protein sequence ID" value="KZV38010.1"/>
    <property type="molecule type" value="Genomic_DNA"/>
</dbReference>
<organism evidence="2 3">
    <name type="scientific">Dorcoceras hygrometricum</name>
    <dbReference type="NCBI Taxonomy" id="472368"/>
    <lineage>
        <taxon>Eukaryota</taxon>
        <taxon>Viridiplantae</taxon>
        <taxon>Streptophyta</taxon>
        <taxon>Embryophyta</taxon>
        <taxon>Tracheophyta</taxon>
        <taxon>Spermatophyta</taxon>
        <taxon>Magnoliopsida</taxon>
        <taxon>eudicotyledons</taxon>
        <taxon>Gunneridae</taxon>
        <taxon>Pentapetalae</taxon>
        <taxon>asterids</taxon>
        <taxon>lamiids</taxon>
        <taxon>Lamiales</taxon>
        <taxon>Gesneriaceae</taxon>
        <taxon>Didymocarpoideae</taxon>
        <taxon>Trichosporeae</taxon>
        <taxon>Loxocarpinae</taxon>
        <taxon>Dorcoceras</taxon>
    </lineage>
</organism>
<name>A0A2Z7C0N9_9LAMI</name>
<protein>
    <submittedName>
        <fullName evidence="2">Uncharacterized protein</fullName>
    </submittedName>
</protein>
<evidence type="ECO:0000313" key="2">
    <source>
        <dbReference type="EMBL" id="KZV38010.1"/>
    </source>
</evidence>
<gene>
    <name evidence="2" type="ORF">F511_10231</name>
</gene>
<evidence type="ECO:0000313" key="3">
    <source>
        <dbReference type="Proteomes" id="UP000250235"/>
    </source>
</evidence>
<proteinExistence type="predicted"/>
<sequence>MDDNHRARHKAAHCRNTCGHDGRRRALSRHNRLRQSRCMVARLLPLHCATSARGSGHVSAAMCATACAQQQQILAGYWARLAPTNFTRKPALQTVGGGRLRLIKSKNGSKVPSSACTRRPDEISTDENSSSRWPEQVRRGKAAAAARGKHGGGVRLGEERGGREFPCGNLESSTCVTLNGSGIQLAVGPQPLWLRNHNFGLALRIMVKRLATSPHDLLGITDSACKNQLIVVSVQYGPFNPYIPIRSTTIGKSRVAIDPIAMHTSLRSNSDITSVTR</sequence>